<accession>A0ABT4KXZ1</accession>
<dbReference type="RefSeq" id="WP_269415592.1">
    <property type="nucleotide sequence ID" value="NZ_JAPWGL010000003.1"/>
</dbReference>
<proteinExistence type="predicted"/>
<dbReference type="SUPFAM" id="SSF160631">
    <property type="entry name" value="SMI1/KNR4-like"/>
    <property type="match status" value="1"/>
</dbReference>
<dbReference type="Gene3D" id="3.40.1580.10">
    <property type="entry name" value="SMI1/KNR4-like"/>
    <property type="match status" value="1"/>
</dbReference>
<comment type="caution">
    <text evidence="2">The sequence shown here is derived from an EMBL/GenBank/DDBJ whole genome shotgun (WGS) entry which is preliminary data.</text>
</comment>
<dbReference type="SMART" id="SM00860">
    <property type="entry name" value="SMI1_KNR4"/>
    <property type="match status" value="1"/>
</dbReference>
<sequence>MKKILKRISETAIKQGEFTFTDEQIESKWLGNAPASAAEIKQLEERLQIILPKDYKDFLLITNGFTTPNENIEPSFEPIENVGFLKDIDPEIIEIWINNDALLDVAIKLARSILVGGINQEQYFLLIPPLLENGQWEYWKFASWIPGEDPYEGMEHYFINALDFLKSA</sequence>
<dbReference type="Proteomes" id="UP001144341">
    <property type="component" value="Unassembled WGS sequence"/>
</dbReference>
<protein>
    <submittedName>
        <fullName evidence="2">SMI1/KNR4 family protein</fullName>
    </submittedName>
</protein>
<name>A0ABT4KXZ1_9SPHI</name>
<keyword evidence="3" id="KW-1185">Reference proteome</keyword>
<feature type="domain" description="Knr4/Smi1-like" evidence="1">
    <location>
        <begin position="34"/>
        <end position="160"/>
    </location>
</feature>
<gene>
    <name evidence="2" type="ORF">O0931_10825</name>
</gene>
<dbReference type="EMBL" id="JAPWGL010000003">
    <property type="protein sequence ID" value="MCZ4223792.1"/>
    <property type="molecule type" value="Genomic_DNA"/>
</dbReference>
<evidence type="ECO:0000259" key="1">
    <source>
        <dbReference type="SMART" id="SM00860"/>
    </source>
</evidence>
<dbReference type="Pfam" id="PF09346">
    <property type="entry name" value="SMI1_KNR4"/>
    <property type="match status" value="1"/>
</dbReference>
<dbReference type="InterPro" id="IPR018958">
    <property type="entry name" value="Knr4/Smi1-like_dom"/>
</dbReference>
<dbReference type="InterPro" id="IPR037883">
    <property type="entry name" value="Knr4/Smi1-like_sf"/>
</dbReference>
<evidence type="ECO:0000313" key="2">
    <source>
        <dbReference type="EMBL" id="MCZ4223792.1"/>
    </source>
</evidence>
<evidence type="ECO:0000313" key="3">
    <source>
        <dbReference type="Proteomes" id="UP001144341"/>
    </source>
</evidence>
<organism evidence="2 3">
    <name type="scientific">Pedobacter rhodius</name>
    <dbReference type="NCBI Taxonomy" id="3004098"/>
    <lineage>
        <taxon>Bacteria</taxon>
        <taxon>Pseudomonadati</taxon>
        <taxon>Bacteroidota</taxon>
        <taxon>Sphingobacteriia</taxon>
        <taxon>Sphingobacteriales</taxon>
        <taxon>Sphingobacteriaceae</taxon>
        <taxon>Pedobacter</taxon>
    </lineage>
</organism>
<reference evidence="2" key="1">
    <citation type="submission" date="2022-12" db="EMBL/GenBank/DDBJ databases">
        <title>Genome sequence of SJ11.</title>
        <authorList>
            <person name="Woo H."/>
        </authorList>
    </citation>
    <scope>NUCLEOTIDE SEQUENCE</scope>
    <source>
        <strain evidence="2">SJ11</strain>
    </source>
</reference>